<evidence type="ECO:0000259" key="14">
    <source>
        <dbReference type="Pfam" id="PF13851"/>
    </source>
</evidence>
<evidence type="ECO:0000256" key="7">
    <source>
        <dbReference type="ARBA" id="ARBA00022846"/>
    </source>
</evidence>
<keyword evidence="8 13" id="KW-0175">Coiled coil</keyword>
<dbReference type="Pfam" id="PF13851">
    <property type="entry name" value="GAS"/>
    <property type="match status" value="1"/>
</dbReference>
<evidence type="ECO:0000313" key="15">
    <source>
        <dbReference type="EMBL" id="JAC50644.1"/>
    </source>
</evidence>
<feature type="coiled-coil region" evidence="13">
    <location>
        <begin position="117"/>
        <end position="155"/>
    </location>
</feature>
<evidence type="ECO:0000256" key="8">
    <source>
        <dbReference type="ARBA" id="ARBA00023054"/>
    </source>
</evidence>
<evidence type="ECO:0000256" key="1">
    <source>
        <dbReference type="ARBA" id="ARBA00004230"/>
    </source>
</evidence>
<feature type="coiled-coil region" evidence="13">
    <location>
        <begin position="248"/>
        <end position="355"/>
    </location>
</feature>
<evidence type="ECO:0000256" key="12">
    <source>
        <dbReference type="ARBA" id="ARBA00031568"/>
    </source>
</evidence>
<evidence type="ECO:0000256" key="2">
    <source>
        <dbReference type="ARBA" id="ARBA00004245"/>
    </source>
</evidence>
<dbReference type="OrthoDB" id="275583at2759"/>
<feature type="domain" description="Growth arrest-specific protein 8" evidence="14">
    <location>
        <begin position="222"/>
        <end position="420"/>
    </location>
</feature>
<dbReference type="GO" id="GO:0048870">
    <property type="term" value="P:cell motility"/>
    <property type="evidence" value="ECO:0007669"/>
    <property type="project" value="InterPro"/>
</dbReference>
<evidence type="ECO:0000256" key="11">
    <source>
        <dbReference type="ARBA" id="ARBA00023273"/>
    </source>
</evidence>
<dbReference type="GO" id="GO:0031514">
    <property type="term" value="C:motile cilium"/>
    <property type="evidence" value="ECO:0007669"/>
    <property type="project" value="UniProtKB-SubCell"/>
</dbReference>
<evidence type="ECO:0000256" key="3">
    <source>
        <dbReference type="ARBA" id="ARBA00009859"/>
    </source>
</evidence>
<organism evidence="15">
    <name type="scientific">Bactrocera dorsalis</name>
    <name type="common">Oriental fruit fly</name>
    <name type="synonym">Dacus dorsalis</name>
    <dbReference type="NCBI Taxonomy" id="27457"/>
    <lineage>
        <taxon>Eukaryota</taxon>
        <taxon>Metazoa</taxon>
        <taxon>Ecdysozoa</taxon>
        <taxon>Arthropoda</taxon>
        <taxon>Hexapoda</taxon>
        <taxon>Insecta</taxon>
        <taxon>Pterygota</taxon>
        <taxon>Neoptera</taxon>
        <taxon>Endopterygota</taxon>
        <taxon>Diptera</taxon>
        <taxon>Brachycera</taxon>
        <taxon>Muscomorpha</taxon>
        <taxon>Tephritoidea</taxon>
        <taxon>Tephritidae</taxon>
        <taxon>Bactrocera</taxon>
        <taxon>Bactrocera</taxon>
    </lineage>
</organism>
<protein>
    <recommendedName>
        <fullName evidence="4">Dynein regulatory complex subunit 4</fullName>
    </recommendedName>
    <alternativeName>
        <fullName evidence="12">Growth arrest-specific protein 8</fullName>
    </alternativeName>
</protein>
<feature type="coiled-coil region" evidence="13">
    <location>
        <begin position="28"/>
        <end position="55"/>
    </location>
</feature>
<evidence type="ECO:0000256" key="9">
    <source>
        <dbReference type="ARBA" id="ARBA00023069"/>
    </source>
</evidence>
<keyword evidence="5" id="KW-0963">Cytoplasm</keyword>
<dbReference type="GO" id="GO:0005874">
    <property type="term" value="C:microtubule"/>
    <property type="evidence" value="ECO:0007669"/>
    <property type="project" value="UniProtKB-KW"/>
</dbReference>
<reference evidence="15" key="1">
    <citation type="journal article" date="2014" name="BMC Genomics">
        <title>Characterizing the developmental transcriptome of the oriental fruit fly, Bactrocera dorsalis (Diptera: Tephritidae) through comparative genomic analysis with Drosophila melanogaster utilizing modENCODE datasets.</title>
        <authorList>
            <person name="Geib S.M."/>
            <person name="Calla B."/>
            <person name="Hall B."/>
            <person name="Hou S."/>
            <person name="Manoukis N.C."/>
        </authorList>
    </citation>
    <scope>NUCLEOTIDE SEQUENCE</scope>
    <source>
        <strain evidence="15">Punador</strain>
    </source>
</reference>
<evidence type="ECO:0000256" key="13">
    <source>
        <dbReference type="SAM" id="Coils"/>
    </source>
</evidence>
<dbReference type="GO" id="GO:0008017">
    <property type="term" value="F:microtubule binding"/>
    <property type="evidence" value="ECO:0007669"/>
    <property type="project" value="InterPro"/>
</dbReference>
<dbReference type="InterPro" id="IPR025593">
    <property type="entry name" value="GAS8_dom"/>
</dbReference>
<evidence type="ECO:0000256" key="5">
    <source>
        <dbReference type="ARBA" id="ARBA00022490"/>
    </source>
</evidence>
<evidence type="ECO:0000313" key="17">
    <source>
        <dbReference type="RefSeq" id="XP_049310847.1"/>
    </source>
</evidence>
<dbReference type="OMA" id="MKHLQYE"/>
<evidence type="ECO:0000256" key="6">
    <source>
        <dbReference type="ARBA" id="ARBA00022701"/>
    </source>
</evidence>
<dbReference type="GO" id="GO:0031267">
    <property type="term" value="F:small GTPase binding"/>
    <property type="evidence" value="ECO:0007669"/>
    <property type="project" value="InterPro"/>
</dbReference>
<keyword evidence="11" id="KW-0966">Cell projection</keyword>
<keyword evidence="10" id="KW-0206">Cytoskeleton</keyword>
<sequence>MPPKKAKGKKGKKAPMLIDGVDTSTMTRDQLEQFALKLKEEMEREREERNFFQLERDKIRTFWEITRGQLEETRYEVRHKDHEVEMAQELADVDTKHIMQQMKHLQYENQNKIGEIRAEAMTQLKLAQEDHVAQEQELLKDKRDLRRLLREHDETHELQIQQLKMKHNDEMAEARIQFQREAKDMELLHEEKMKALKNEVELVYRMQMFEVEERKNTQIQRLIESHDTAFNDMKNYYNDITLNNLGLISSLKEQLEALRKQSERSDRTAAEMMAENRKLKEPLEAAQAELADLRRKMEHFERDRNQLARLKARNTYIEKQLKALTWETETLLLRNDTLKKEREELKLKFDDVVMELQQKTGLKNVLLERKISMMEREGEKRDLLLKQTQMICGASGDVTQNMQKQIASSLDEKNKLIDELRYELVRVIKAHDDLLATYESKLTQFGIPQDELGFEPLRLSEKHRYLCGPAGLVTKNQ</sequence>
<comment type="subcellular location">
    <subcellularLocation>
        <location evidence="1">Cell projection</location>
        <location evidence="1">Cilium</location>
        <location evidence="1">Flagellum</location>
    </subcellularLocation>
    <subcellularLocation>
        <location evidence="2">Cytoplasm</location>
        <location evidence="2">Cytoskeleton</location>
    </subcellularLocation>
</comment>
<evidence type="ECO:0000256" key="10">
    <source>
        <dbReference type="ARBA" id="ARBA00023212"/>
    </source>
</evidence>
<proteinExistence type="inferred from homology"/>
<dbReference type="RefSeq" id="XP_049310847.1">
    <property type="nucleotide sequence ID" value="XM_049454890.1"/>
</dbReference>
<accession>A0A034W7F3</accession>
<dbReference type="AlphaFoldDB" id="A0A034W7F3"/>
<comment type="similarity">
    <text evidence="3">Belongs to the DRC4 family.</text>
</comment>
<dbReference type="PANTHER" id="PTHR31543">
    <property type="entry name" value="DYNEIN REGULATORY COMPLEX SUBUNIT 4"/>
    <property type="match status" value="1"/>
</dbReference>
<name>A0A034W7F3_BACDO</name>
<keyword evidence="6" id="KW-0493">Microtubule</keyword>
<dbReference type="EMBL" id="GAKP01008308">
    <property type="protein sequence ID" value="JAC50644.1"/>
    <property type="molecule type" value="Transcribed_RNA"/>
</dbReference>
<reference evidence="17" key="2">
    <citation type="submission" date="2025-05" db="UniProtKB">
        <authorList>
            <consortium name="RefSeq"/>
        </authorList>
    </citation>
    <scope>IDENTIFICATION</scope>
    <source>
        <tissue evidence="17">Adult</tissue>
    </source>
</reference>
<dbReference type="Proteomes" id="UP001652620">
    <property type="component" value="Chromosome 4"/>
</dbReference>
<evidence type="ECO:0000313" key="16">
    <source>
        <dbReference type="Proteomes" id="UP001652620"/>
    </source>
</evidence>
<dbReference type="InterPro" id="IPR039308">
    <property type="entry name" value="GAS8"/>
</dbReference>
<gene>
    <name evidence="15" type="primary">GAS8</name>
    <name evidence="17" type="synonym">LOC105233171</name>
</gene>
<keyword evidence="7" id="KW-0282">Flagellum</keyword>
<dbReference type="GO" id="GO:0005794">
    <property type="term" value="C:Golgi apparatus"/>
    <property type="evidence" value="ECO:0007669"/>
    <property type="project" value="TreeGrafter"/>
</dbReference>
<keyword evidence="16" id="KW-1185">Reference proteome</keyword>
<keyword evidence="9" id="KW-0969">Cilium</keyword>
<evidence type="ECO:0000256" key="4">
    <source>
        <dbReference type="ARBA" id="ARBA00021301"/>
    </source>
</evidence>
<dbReference type="PANTHER" id="PTHR31543:SF0">
    <property type="entry name" value="DYNEIN REGULATORY COMPLEX SUBUNIT 4"/>
    <property type="match status" value="1"/>
</dbReference>